<gene>
    <name evidence="1" type="ORF">QAD02_024132</name>
</gene>
<dbReference type="EMBL" id="CM056741">
    <property type="protein sequence ID" value="KAJ8688337.1"/>
    <property type="molecule type" value="Genomic_DNA"/>
</dbReference>
<evidence type="ECO:0000313" key="2">
    <source>
        <dbReference type="Proteomes" id="UP001239111"/>
    </source>
</evidence>
<reference evidence="1" key="1">
    <citation type="submission" date="2023-04" db="EMBL/GenBank/DDBJ databases">
        <title>A chromosome-level genome assembly of the parasitoid wasp Eretmocerus hayati.</title>
        <authorList>
            <person name="Zhong Y."/>
            <person name="Liu S."/>
            <person name="Liu Y."/>
        </authorList>
    </citation>
    <scope>NUCLEOTIDE SEQUENCE</scope>
    <source>
        <strain evidence="1">ZJU_SS_LIU_2023</strain>
    </source>
</reference>
<proteinExistence type="predicted"/>
<keyword evidence="2" id="KW-1185">Reference proteome</keyword>
<organism evidence="1 2">
    <name type="scientific">Eretmocerus hayati</name>
    <dbReference type="NCBI Taxonomy" id="131215"/>
    <lineage>
        <taxon>Eukaryota</taxon>
        <taxon>Metazoa</taxon>
        <taxon>Ecdysozoa</taxon>
        <taxon>Arthropoda</taxon>
        <taxon>Hexapoda</taxon>
        <taxon>Insecta</taxon>
        <taxon>Pterygota</taxon>
        <taxon>Neoptera</taxon>
        <taxon>Endopterygota</taxon>
        <taxon>Hymenoptera</taxon>
        <taxon>Apocrita</taxon>
        <taxon>Proctotrupomorpha</taxon>
        <taxon>Chalcidoidea</taxon>
        <taxon>Aphelinidae</taxon>
        <taxon>Aphelininae</taxon>
        <taxon>Eretmocerus</taxon>
    </lineage>
</organism>
<comment type="caution">
    <text evidence="1">The sequence shown here is derived from an EMBL/GenBank/DDBJ whole genome shotgun (WGS) entry which is preliminary data.</text>
</comment>
<sequence>MVFYWEGNVKIRAVTPEIFQSGETQPIAISTSQMIPNPTCTSSHEKLAAGPPVQLEPVDLSLKTPVVLQVPRYSPAALMAAAVANAAAAAAAMQACTRKQHQQHRQLPSPDQAEKNDDSVRANGDEGVKNCHQHLNDEWLVTV</sequence>
<name>A0ACC2PY69_9HYME</name>
<protein>
    <submittedName>
        <fullName evidence="1">Uncharacterized protein</fullName>
    </submittedName>
</protein>
<accession>A0ACC2PY69</accession>
<evidence type="ECO:0000313" key="1">
    <source>
        <dbReference type="EMBL" id="KAJ8688337.1"/>
    </source>
</evidence>
<dbReference type="Proteomes" id="UP001239111">
    <property type="component" value="Chromosome 1"/>
</dbReference>